<proteinExistence type="predicted"/>
<dbReference type="OrthoDB" id="2491523at2759"/>
<evidence type="ECO:0000313" key="2">
    <source>
        <dbReference type="Proteomes" id="UP000789405"/>
    </source>
</evidence>
<accession>A0A9N9DF66</accession>
<dbReference type="Proteomes" id="UP000789405">
    <property type="component" value="Unassembled WGS sequence"/>
</dbReference>
<keyword evidence="2" id="KW-1185">Reference proteome</keyword>
<dbReference type="AlphaFoldDB" id="A0A9N9DF66"/>
<feature type="non-terminal residue" evidence="1">
    <location>
        <position position="1"/>
    </location>
</feature>
<dbReference type="EMBL" id="CAJVPY010005009">
    <property type="protein sequence ID" value="CAG8633239.1"/>
    <property type="molecule type" value="Genomic_DNA"/>
</dbReference>
<organism evidence="1 2">
    <name type="scientific">Dentiscutata erythropus</name>
    <dbReference type="NCBI Taxonomy" id="1348616"/>
    <lineage>
        <taxon>Eukaryota</taxon>
        <taxon>Fungi</taxon>
        <taxon>Fungi incertae sedis</taxon>
        <taxon>Mucoromycota</taxon>
        <taxon>Glomeromycotina</taxon>
        <taxon>Glomeromycetes</taxon>
        <taxon>Diversisporales</taxon>
        <taxon>Gigasporaceae</taxon>
        <taxon>Dentiscutata</taxon>
    </lineage>
</organism>
<name>A0A9N9DF66_9GLOM</name>
<comment type="caution">
    <text evidence="1">The sequence shown here is derived from an EMBL/GenBank/DDBJ whole genome shotgun (WGS) entry which is preliminary data.</text>
</comment>
<gene>
    <name evidence="1" type="ORF">DERYTH_LOCUS9256</name>
</gene>
<protein>
    <submittedName>
        <fullName evidence="1">26810_t:CDS:1</fullName>
    </submittedName>
</protein>
<sequence length="128" mass="15284">KRTFNQLEELSTVIITIKKDYNYYLDLSNWQLNTEVDEDAYVEAFPLLSDRIKFIQDLKNYYEARKTVLSHIERIFPKEKDHESFDKIQEWRTTTLQGPKFGAKIALDKLERYEKKMNSGGNKKKKTN</sequence>
<reference evidence="1" key="1">
    <citation type="submission" date="2021-06" db="EMBL/GenBank/DDBJ databases">
        <authorList>
            <person name="Kallberg Y."/>
            <person name="Tangrot J."/>
            <person name="Rosling A."/>
        </authorList>
    </citation>
    <scope>NUCLEOTIDE SEQUENCE</scope>
    <source>
        <strain evidence="1">MA453B</strain>
    </source>
</reference>
<evidence type="ECO:0000313" key="1">
    <source>
        <dbReference type="EMBL" id="CAG8633239.1"/>
    </source>
</evidence>